<keyword evidence="4" id="KW-1185">Reference proteome</keyword>
<reference evidence="3" key="3">
    <citation type="submission" date="2025-09" db="UniProtKB">
        <authorList>
            <consortium name="Ensembl"/>
        </authorList>
    </citation>
    <scope>IDENTIFICATION</scope>
</reference>
<dbReference type="InterPro" id="IPR011161">
    <property type="entry name" value="MHC_I-like_Ag-recog"/>
</dbReference>
<dbReference type="Ensembl" id="ENSPMRT00000014821.1">
    <property type="protein sequence ID" value="ENSPMRP00000013867.1"/>
    <property type="gene ID" value="ENSPMRG00000009306.1"/>
</dbReference>
<evidence type="ECO:0000313" key="4">
    <source>
        <dbReference type="Proteomes" id="UP000472272"/>
    </source>
</evidence>
<evidence type="ECO:0000256" key="1">
    <source>
        <dbReference type="ARBA" id="ARBA00023180"/>
    </source>
</evidence>
<dbReference type="GeneTree" id="ENSGT01030000235409"/>
<dbReference type="Pfam" id="PF16497">
    <property type="entry name" value="MHC_I_3"/>
    <property type="match status" value="1"/>
</dbReference>
<dbReference type="Proteomes" id="UP000472272">
    <property type="component" value="Chromosome 2"/>
</dbReference>
<dbReference type="Gene3D" id="3.30.500.10">
    <property type="entry name" value="MHC class I-like antigen recognition-like"/>
    <property type="match status" value="1"/>
</dbReference>
<sequence>AAGLYLSTLPPPASLPLPETPHALCLLQTVVFHNASDTDIEGTTFLGDVAVVTLDTNTWKFKFLQPWGRSGLTPQEWDGLLKIIKGYFLGFVQTINKMVVFRHFSAPVAMTHSGQRHCPKRLHSQASLCEY</sequence>
<evidence type="ECO:0000259" key="2">
    <source>
        <dbReference type="Pfam" id="PF16497"/>
    </source>
</evidence>
<reference evidence="3 4" key="1">
    <citation type="journal article" date="2019" name="Proc. Natl. Acad. Sci. U.S.A.">
        <title>Regulatory changes in pterin and carotenoid genes underlie balanced color polymorphisms in the wall lizard.</title>
        <authorList>
            <person name="Andrade P."/>
            <person name="Pinho C."/>
            <person name="Perez I de Lanuza G."/>
            <person name="Afonso S."/>
            <person name="Brejcha J."/>
            <person name="Rubin C.J."/>
            <person name="Wallerman O."/>
            <person name="Pereira P."/>
            <person name="Sabatino S.J."/>
            <person name="Bellati A."/>
            <person name="Pellitteri-Rosa D."/>
            <person name="Bosakova Z."/>
            <person name="Bunikis I."/>
            <person name="Carretero M.A."/>
            <person name="Feiner N."/>
            <person name="Marsik P."/>
            <person name="Pauperio F."/>
            <person name="Salvi D."/>
            <person name="Soler L."/>
            <person name="While G.M."/>
            <person name="Uller T."/>
            <person name="Font E."/>
            <person name="Andersson L."/>
            <person name="Carneiro M."/>
        </authorList>
    </citation>
    <scope>NUCLEOTIDE SEQUENCE</scope>
</reference>
<accession>A0A670IRP4</accession>
<dbReference type="InterPro" id="IPR037055">
    <property type="entry name" value="MHC_I-like_Ag-recog_sf"/>
</dbReference>
<dbReference type="SUPFAM" id="SSF54452">
    <property type="entry name" value="MHC antigen-recognition domain"/>
    <property type="match status" value="1"/>
</dbReference>
<proteinExistence type="predicted"/>
<keyword evidence="1" id="KW-0325">Glycoprotein</keyword>
<protein>
    <recommendedName>
        <fullName evidence="2">MHC class I-like antigen recognition-like domain-containing protein</fullName>
    </recommendedName>
</protein>
<dbReference type="OMA" id="VQTINKM"/>
<reference evidence="3" key="2">
    <citation type="submission" date="2025-08" db="UniProtKB">
        <authorList>
            <consortium name="Ensembl"/>
        </authorList>
    </citation>
    <scope>IDENTIFICATION</scope>
</reference>
<organism evidence="3 4">
    <name type="scientific">Podarcis muralis</name>
    <name type="common">Wall lizard</name>
    <name type="synonym">Lacerta muralis</name>
    <dbReference type="NCBI Taxonomy" id="64176"/>
    <lineage>
        <taxon>Eukaryota</taxon>
        <taxon>Metazoa</taxon>
        <taxon>Chordata</taxon>
        <taxon>Craniata</taxon>
        <taxon>Vertebrata</taxon>
        <taxon>Euteleostomi</taxon>
        <taxon>Lepidosauria</taxon>
        <taxon>Squamata</taxon>
        <taxon>Bifurcata</taxon>
        <taxon>Unidentata</taxon>
        <taxon>Episquamata</taxon>
        <taxon>Laterata</taxon>
        <taxon>Lacertibaenia</taxon>
        <taxon>Lacertidae</taxon>
        <taxon>Podarcis</taxon>
    </lineage>
</organism>
<dbReference type="AlphaFoldDB" id="A0A670IRP4"/>
<name>A0A670IRP4_PODMU</name>
<feature type="domain" description="MHC class I-like antigen recognition-like" evidence="2">
    <location>
        <begin position="22"/>
        <end position="110"/>
    </location>
</feature>
<dbReference type="InterPro" id="IPR011162">
    <property type="entry name" value="MHC_I/II-like_Ag-recog"/>
</dbReference>
<evidence type="ECO:0000313" key="3">
    <source>
        <dbReference type="Ensembl" id="ENSPMRP00000013867.1"/>
    </source>
</evidence>